<sequence>MRTMMVNTLISRFAVLLLSIVFVSTNTEGYASNLEPYQNHTSYKHSSLCDFSYTIQEISESNEEESEINANRNQITNDSFVSFVNLSIHFEPELILIPYFFASSHLSTSNLKDRAPPIST</sequence>
<protein>
    <submittedName>
        <fullName evidence="1">Uncharacterized protein</fullName>
    </submittedName>
</protein>
<evidence type="ECO:0000313" key="2">
    <source>
        <dbReference type="Proteomes" id="UP000001847"/>
    </source>
</evidence>
<keyword evidence="2" id="KW-1185">Reference proteome</keyword>
<dbReference type="EMBL" id="CP000786">
    <property type="protein sequence ID" value="ABZ99451.1"/>
    <property type="molecule type" value="Genomic_DNA"/>
</dbReference>
<gene>
    <name evidence="1" type="ordered locus">LEPBI_I3387</name>
</gene>
<dbReference type="BioCyc" id="LBIF456481:LEPBI_RS16600-MONOMER"/>
<evidence type="ECO:0000313" key="1">
    <source>
        <dbReference type="EMBL" id="ABZ99451.1"/>
    </source>
</evidence>
<accession>B0SRF9</accession>
<dbReference type="STRING" id="456481.LEPBI_I3387"/>
<reference evidence="1 2" key="1">
    <citation type="journal article" date="2008" name="PLoS ONE">
        <title>Genome sequence of the saprophyte Leptospira biflexa provides insights into the evolution of Leptospira and the pathogenesis of leptospirosis.</title>
        <authorList>
            <person name="Picardeau M."/>
            <person name="Bulach D.M."/>
            <person name="Bouchier C."/>
            <person name="Zuerner R.L."/>
            <person name="Zidane N."/>
            <person name="Wilson P.J."/>
            <person name="Creno S."/>
            <person name="Kuczek E.S."/>
            <person name="Bommezzadri S."/>
            <person name="Davis J.C."/>
            <person name="McGrath A."/>
            <person name="Johnson M.J."/>
            <person name="Boursaux-Eude C."/>
            <person name="Seemann T."/>
            <person name="Rouy Z."/>
            <person name="Coppel R.L."/>
            <person name="Rood J.I."/>
            <person name="Lajus A."/>
            <person name="Davies J.K."/>
            <person name="Medigue C."/>
            <person name="Adler B."/>
        </authorList>
    </citation>
    <scope>NUCLEOTIDE SEQUENCE [LARGE SCALE GENOMIC DNA]</scope>
    <source>
        <strain evidence="2">Patoc 1 / ATCC 23582 / Paris</strain>
    </source>
</reference>
<dbReference type="Proteomes" id="UP000001847">
    <property type="component" value="Chromosome I"/>
</dbReference>
<name>B0SRF9_LEPBP</name>
<dbReference type="AlphaFoldDB" id="B0SRF9"/>
<dbReference type="KEGG" id="lbi:LEPBI_I3387"/>
<proteinExistence type="predicted"/>
<organism evidence="1 2">
    <name type="scientific">Leptospira biflexa serovar Patoc (strain Patoc 1 / ATCC 23582 / Paris)</name>
    <dbReference type="NCBI Taxonomy" id="456481"/>
    <lineage>
        <taxon>Bacteria</taxon>
        <taxon>Pseudomonadati</taxon>
        <taxon>Spirochaetota</taxon>
        <taxon>Spirochaetia</taxon>
        <taxon>Leptospirales</taxon>
        <taxon>Leptospiraceae</taxon>
        <taxon>Leptospira</taxon>
    </lineage>
</organism>
<dbReference type="OrthoDB" id="345561at2"/>
<dbReference type="HOGENOM" id="CLU_2046775_0_0_12"/>